<feature type="signal peptide" evidence="3">
    <location>
        <begin position="1"/>
        <end position="21"/>
    </location>
</feature>
<accession>A0ABV9L3U8</accession>
<dbReference type="GO" id="GO:0016787">
    <property type="term" value="F:hydrolase activity"/>
    <property type="evidence" value="ECO:0007669"/>
    <property type="project" value="UniProtKB-KW"/>
</dbReference>
<name>A0ABV9L3U8_9BACT</name>
<dbReference type="Proteomes" id="UP001596023">
    <property type="component" value="Unassembled WGS sequence"/>
</dbReference>
<dbReference type="RefSeq" id="WP_380001817.1">
    <property type="nucleotide sequence ID" value="NZ_JBHSGN010000169.1"/>
</dbReference>
<sequence length="404" mass="46008">MRSNMRITILLWITGFITVCAQSQTGSKAFLSNIDKTLDFAVKQEIKMAKSVKDKPGKFPVTLDKKGDLVLCDTTSWTCGFFPGTLWYLYEYSKNDEIKKYARLYSDRLEGMQYTTNTHDIGFIIYCSYGNGYRLTGDTGYRTKIEKAAEALCVRFNPVTGCIKSWDRGEGIYPVIIDNMMNLELLFEASKLTGNNKFREVAITHANTTLKNHFRDDASCYHVVFYDPKTGDVVARKTRQGFADESAWSRGQAWALYGYVLCYRETKDPVYLRQAQKIAGFILNHPRLPEDKVPYWDFDDTKIPNTERDASAGAIISSALIELSQYVPEAEAKKYLEIAKIQIESLSSPAYLAQDASNKNFLLRHSVGSMPDNIEVDVPLSYADYYYLEAMIRYRKLISGVSLF</sequence>
<dbReference type="InterPro" id="IPR008928">
    <property type="entry name" value="6-hairpin_glycosidase_sf"/>
</dbReference>
<keyword evidence="3" id="KW-0732">Signal</keyword>
<evidence type="ECO:0000313" key="4">
    <source>
        <dbReference type="EMBL" id="MFC4677030.1"/>
    </source>
</evidence>
<evidence type="ECO:0000256" key="2">
    <source>
        <dbReference type="ARBA" id="ARBA00038358"/>
    </source>
</evidence>
<reference evidence="5" key="1">
    <citation type="journal article" date="2019" name="Int. J. Syst. Evol. Microbiol.">
        <title>The Global Catalogue of Microorganisms (GCM) 10K type strain sequencing project: providing services to taxonomists for standard genome sequencing and annotation.</title>
        <authorList>
            <consortium name="The Broad Institute Genomics Platform"/>
            <consortium name="The Broad Institute Genome Sequencing Center for Infectious Disease"/>
            <person name="Wu L."/>
            <person name="Ma J."/>
        </authorList>
    </citation>
    <scope>NUCLEOTIDE SEQUENCE [LARGE SCALE GENOMIC DNA]</scope>
    <source>
        <strain evidence="5">CCUG 66188</strain>
    </source>
</reference>
<proteinExistence type="inferred from homology"/>
<organism evidence="4 5">
    <name type="scientific">Dysgonomonas termitidis</name>
    <dbReference type="NCBI Taxonomy" id="1516126"/>
    <lineage>
        <taxon>Bacteria</taxon>
        <taxon>Pseudomonadati</taxon>
        <taxon>Bacteroidota</taxon>
        <taxon>Bacteroidia</taxon>
        <taxon>Bacteroidales</taxon>
        <taxon>Dysgonomonadaceae</taxon>
        <taxon>Dysgonomonas</taxon>
    </lineage>
</organism>
<dbReference type="PANTHER" id="PTHR36845:SF1">
    <property type="entry name" value="HYDROLASE, PUTATIVE (AFU_ORTHOLOGUE AFUA_7G05090)-RELATED"/>
    <property type="match status" value="1"/>
</dbReference>
<evidence type="ECO:0000313" key="5">
    <source>
        <dbReference type="Proteomes" id="UP001596023"/>
    </source>
</evidence>
<dbReference type="Pfam" id="PF07470">
    <property type="entry name" value="Glyco_hydro_88"/>
    <property type="match status" value="1"/>
</dbReference>
<dbReference type="InterPro" id="IPR010905">
    <property type="entry name" value="Glyco_hydro_88"/>
</dbReference>
<comment type="caution">
    <text evidence="4">The sequence shown here is derived from an EMBL/GenBank/DDBJ whole genome shotgun (WGS) entry which is preliminary data.</text>
</comment>
<evidence type="ECO:0000256" key="3">
    <source>
        <dbReference type="SAM" id="SignalP"/>
    </source>
</evidence>
<dbReference type="Gene3D" id="1.50.10.10">
    <property type="match status" value="1"/>
</dbReference>
<gene>
    <name evidence="4" type="ORF">ACFO6W_25445</name>
</gene>
<dbReference type="PANTHER" id="PTHR36845">
    <property type="entry name" value="HYDROLASE, PUTATIVE (AFU_ORTHOLOGUE AFUA_7G05090)-RELATED"/>
    <property type="match status" value="1"/>
</dbReference>
<protein>
    <submittedName>
        <fullName evidence="4">Glycoside hydrolase family 88 protein</fullName>
    </submittedName>
</protein>
<dbReference type="InterPro" id="IPR052369">
    <property type="entry name" value="UG_Glycosaminoglycan_Hydrolase"/>
</dbReference>
<keyword evidence="1 4" id="KW-0378">Hydrolase</keyword>
<keyword evidence="5" id="KW-1185">Reference proteome</keyword>
<dbReference type="SUPFAM" id="SSF48208">
    <property type="entry name" value="Six-hairpin glycosidases"/>
    <property type="match status" value="1"/>
</dbReference>
<dbReference type="InterPro" id="IPR012341">
    <property type="entry name" value="6hp_glycosidase-like_sf"/>
</dbReference>
<feature type="chain" id="PRO_5045927694" evidence="3">
    <location>
        <begin position="22"/>
        <end position="404"/>
    </location>
</feature>
<evidence type="ECO:0000256" key="1">
    <source>
        <dbReference type="ARBA" id="ARBA00022801"/>
    </source>
</evidence>
<comment type="similarity">
    <text evidence="2">Belongs to the glycosyl hydrolase 88 family.</text>
</comment>
<dbReference type="EMBL" id="JBHSGN010000169">
    <property type="protein sequence ID" value="MFC4677030.1"/>
    <property type="molecule type" value="Genomic_DNA"/>
</dbReference>